<reference evidence="2 3" key="1">
    <citation type="journal article" date="2018" name="Sci. Rep.">
        <title>Comparative analysis of the Pocillopora damicornis genome highlights role of immune system in coral evolution.</title>
        <authorList>
            <person name="Cunning R."/>
            <person name="Bay R.A."/>
            <person name="Gillette P."/>
            <person name="Baker A.C."/>
            <person name="Traylor-Knowles N."/>
        </authorList>
    </citation>
    <scope>NUCLEOTIDE SEQUENCE [LARGE SCALE GENOMIC DNA]</scope>
    <source>
        <strain evidence="2">RSMAS</strain>
        <tissue evidence="2">Whole animal</tissue>
    </source>
</reference>
<protein>
    <submittedName>
        <fullName evidence="2">Uncharacterized protein</fullName>
    </submittedName>
</protein>
<comment type="caution">
    <text evidence="2">The sequence shown here is derived from an EMBL/GenBank/DDBJ whole genome shotgun (WGS) entry which is preliminary data.</text>
</comment>
<evidence type="ECO:0000313" key="3">
    <source>
        <dbReference type="Proteomes" id="UP000275408"/>
    </source>
</evidence>
<feature type="region of interest" description="Disordered" evidence="1">
    <location>
        <begin position="37"/>
        <end position="130"/>
    </location>
</feature>
<dbReference type="EMBL" id="RCHS01000611">
    <property type="protein sequence ID" value="RMX57792.1"/>
    <property type="molecule type" value="Genomic_DNA"/>
</dbReference>
<evidence type="ECO:0000256" key="1">
    <source>
        <dbReference type="SAM" id="MobiDB-lite"/>
    </source>
</evidence>
<gene>
    <name evidence="2" type="ORF">pdam_00006748</name>
</gene>
<feature type="compositionally biased region" description="Polar residues" evidence="1">
    <location>
        <begin position="91"/>
        <end position="107"/>
    </location>
</feature>
<evidence type="ECO:0000313" key="2">
    <source>
        <dbReference type="EMBL" id="RMX57792.1"/>
    </source>
</evidence>
<accession>A0A3M6UVU6</accession>
<organism evidence="2 3">
    <name type="scientific">Pocillopora damicornis</name>
    <name type="common">Cauliflower coral</name>
    <name type="synonym">Millepora damicornis</name>
    <dbReference type="NCBI Taxonomy" id="46731"/>
    <lineage>
        <taxon>Eukaryota</taxon>
        <taxon>Metazoa</taxon>
        <taxon>Cnidaria</taxon>
        <taxon>Anthozoa</taxon>
        <taxon>Hexacorallia</taxon>
        <taxon>Scleractinia</taxon>
        <taxon>Astrocoeniina</taxon>
        <taxon>Pocilloporidae</taxon>
        <taxon>Pocillopora</taxon>
    </lineage>
</organism>
<dbReference type="AlphaFoldDB" id="A0A3M6UVU6"/>
<dbReference type="Proteomes" id="UP000275408">
    <property type="component" value="Unassembled WGS sequence"/>
</dbReference>
<keyword evidence="3" id="KW-1185">Reference proteome</keyword>
<proteinExistence type="predicted"/>
<sequence>MKKSKSAGELKVRDSSRYARDMERSFAVIYHNLKRIQDDRQPQIKPRRRHSVPAMPSLASVQKLDETTSEQRRRESKETAPSPNLKKRRVSFSTLSQTIPISCSSRPAEQVPDLPETDSRDKASTRKASS</sequence>
<name>A0A3M6UVU6_POCDA</name>
<feature type="compositionally biased region" description="Basic and acidic residues" evidence="1">
    <location>
        <begin position="63"/>
        <end position="78"/>
    </location>
</feature>